<keyword evidence="2" id="KW-1185">Reference proteome</keyword>
<gene>
    <name evidence="1" type="ORF">Tco_0937146</name>
</gene>
<evidence type="ECO:0000313" key="2">
    <source>
        <dbReference type="Proteomes" id="UP001151760"/>
    </source>
</evidence>
<comment type="caution">
    <text evidence="1">The sequence shown here is derived from an EMBL/GenBank/DDBJ whole genome shotgun (WGS) entry which is preliminary data.</text>
</comment>
<proteinExistence type="predicted"/>
<evidence type="ECO:0000313" key="1">
    <source>
        <dbReference type="EMBL" id="GJT37281.1"/>
    </source>
</evidence>
<name>A0ABQ5DDI6_9ASTR</name>
<sequence>MLRMTEPLLSRRETEVDEAMMEHVFCSRMMWYDVSSLGREECNDRVAVSEECEECLVTHLVLAAASPEMSFVRGVAGVTCRCRGCLSRASGRMYRELMLVIDSEMFTFHRYCADLDLINLCFADDLLLFDHGDVDLG</sequence>
<accession>A0ABQ5DDI6</accession>
<reference evidence="1" key="2">
    <citation type="submission" date="2022-01" db="EMBL/GenBank/DDBJ databases">
        <authorList>
            <person name="Yamashiro T."/>
            <person name="Shiraishi A."/>
            <person name="Satake H."/>
            <person name="Nakayama K."/>
        </authorList>
    </citation>
    <scope>NUCLEOTIDE SEQUENCE</scope>
</reference>
<dbReference type="EMBL" id="BQNB010015211">
    <property type="protein sequence ID" value="GJT37281.1"/>
    <property type="molecule type" value="Genomic_DNA"/>
</dbReference>
<organism evidence="1 2">
    <name type="scientific">Tanacetum coccineum</name>
    <dbReference type="NCBI Taxonomy" id="301880"/>
    <lineage>
        <taxon>Eukaryota</taxon>
        <taxon>Viridiplantae</taxon>
        <taxon>Streptophyta</taxon>
        <taxon>Embryophyta</taxon>
        <taxon>Tracheophyta</taxon>
        <taxon>Spermatophyta</taxon>
        <taxon>Magnoliopsida</taxon>
        <taxon>eudicotyledons</taxon>
        <taxon>Gunneridae</taxon>
        <taxon>Pentapetalae</taxon>
        <taxon>asterids</taxon>
        <taxon>campanulids</taxon>
        <taxon>Asterales</taxon>
        <taxon>Asteraceae</taxon>
        <taxon>Asteroideae</taxon>
        <taxon>Anthemideae</taxon>
        <taxon>Anthemidinae</taxon>
        <taxon>Tanacetum</taxon>
    </lineage>
</organism>
<protein>
    <submittedName>
        <fullName evidence="1">Uncharacterized protein</fullName>
    </submittedName>
</protein>
<reference evidence="1" key="1">
    <citation type="journal article" date="2022" name="Int. J. Mol. Sci.">
        <title>Draft Genome of Tanacetum Coccineum: Genomic Comparison of Closely Related Tanacetum-Family Plants.</title>
        <authorList>
            <person name="Yamashiro T."/>
            <person name="Shiraishi A."/>
            <person name="Nakayama K."/>
            <person name="Satake H."/>
        </authorList>
    </citation>
    <scope>NUCLEOTIDE SEQUENCE</scope>
</reference>
<dbReference type="Proteomes" id="UP001151760">
    <property type="component" value="Unassembled WGS sequence"/>
</dbReference>